<proteinExistence type="predicted"/>
<sequence>MSKTLVNSINIVVAFFIGVINCDGRNQVSTYDRDVTLTLKQKSILDEFAGIVSKKLPHKYMIEEMYLIRWLRVKNYNIPDAVNYLLQNIQWREENRMDFISASEDWSDMARDFKYHIEGQDRAAQPLLYVSVDELDIRKSVVNGKTERLLRFVDKGLEEAAQIVNTLGKKYKNVTRGQIIINLFGYNLVEHGCLRCIPVILRGILSYETHYPEYVDQLILLNTPSIAQPLINAATALLSESTRRSLKIYGTNKRDNLKILDTMFERDQIPLEIGGTKVYGGQALDYEDDW</sequence>
<dbReference type="OrthoDB" id="1434354at2759"/>
<dbReference type="PROSITE" id="PS50191">
    <property type="entry name" value="CRAL_TRIO"/>
    <property type="match status" value="1"/>
</dbReference>
<dbReference type="Proteomes" id="UP000198287">
    <property type="component" value="Unassembled WGS sequence"/>
</dbReference>
<feature type="signal peptide" evidence="1">
    <location>
        <begin position="1"/>
        <end position="24"/>
    </location>
</feature>
<gene>
    <name evidence="3" type="ORF">Fcan01_10965</name>
</gene>
<keyword evidence="1" id="KW-0732">Signal</keyword>
<dbReference type="Pfam" id="PF00650">
    <property type="entry name" value="CRAL_TRIO"/>
    <property type="match status" value="1"/>
</dbReference>
<dbReference type="GO" id="GO:0005737">
    <property type="term" value="C:cytoplasm"/>
    <property type="evidence" value="ECO:0007669"/>
    <property type="project" value="TreeGrafter"/>
</dbReference>
<keyword evidence="4" id="KW-1185">Reference proteome</keyword>
<evidence type="ECO:0000259" key="2">
    <source>
        <dbReference type="PROSITE" id="PS50191"/>
    </source>
</evidence>
<comment type="caution">
    <text evidence="3">The sequence shown here is derived from an EMBL/GenBank/DDBJ whole genome shotgun (WGS) entry which is preliminary data.</text>
</comment>
<dbReference type="SUPFAM" id="SSF46938">
    <property type="entry name" value="CRAL/TRIO N-terminal domain"/>
    <property type="match status" value="1"/>
</dbReference>
<dbReference type="InterPro" id="IPR051064">
    <property type="entry name" value="SEC14/CRAL-TRIO_domain"/>
</dbReference>
<name>A0A226EB49_FOLCA</name>
<dbReference type="PANTHER" id="PTHR23324:SF83">
    <property type="entry name" value="SEC14-LIKE PROTEIN 2"/>
    <property type="match status" value="1"/>
</dbReference>
<dbReference type="SMART" id="SM00516">
    <property type="entry name" value="SEC14"/>
    <property type="match status" value="1"/>
</dbReference>
<dbReference type="InterPro" id="IPR036865">
    <property type="entry name" value="CRAL-TRIO_dom_sf"/>
</dbReference>
<evidence type="ECO:0000256" key="1">
    <source>
        <dbReference type="SAM" id="SignalP"/>
    </source>
</evidence>
<organism evidence="3 4">
    <name type="scientific">Folsomia candida</name>
    <name type="common">Springtail</name>
    <dbReference type="NCBI Taxonomy" id="158441"/>
    <lineage>
        <taxon>Eukaryota</taxon>
        <taxon>Metazoa</taxon>
        <taxon>Ecdysozoa</taxon>
        <taxon>Arthropoda</taxon>
        <taxon>Hexapoda</taxon>
        <taxon>Collembola</taxon>
        <taxon>Entomobryomorpha</taxon>
        <taxon>Isotomoidea</taxon>
        <taxon>Isotomidae</taxon>
        <taxon>Proisotominae</taxon>
        <taxon>Folsomia</taxon>
    </lineage>
</organism>
<dbReference type="OMA" id="ISASEDW"/>
<feature type="domain" description="CRAL-TRIO" evidence="2">
    <location>
        <begin position="117"/>
        <end position="281"/>
    </location>
</feature>
<feature type="chain" id="PRO_5013211656" description="CRAL-TRIO domain-containing protein" evidence="1">
    <location>
        <begin position="25"/>
        <end position="290"/>
    </location>
</feature>
<dbReference type="InterPro" id="IPR001251">
    <property type="entry name" value="CRAL-TRIO_dom"/>
</dbReference>
<dbReference type="EMBL" id="LNIX01000005">
    <property type="protein sequence ID" value="OXA54640.1"/>
    <property type="molecule type" value="Genomic_DNA"/>
</dbReference>
<dbReference type="PANTHER" id="PTHR23324">
    <property type="entry name" value="SEC14 RELATED PROTEIN"/>
    <property type="match status" value="1"/>
</dbReference>
<evidence type="ECO:0000313" key="4">
    <source>
        <dbReference type="Proteomes" id="UP000198287"/>
    </source>
</evidence>
<dbReference type="InterPro" id="IPR036273">
    <property type="entry name" value="CRAL/TRIO_N_dom_sf"/>
</dbReference>
<dbReference type="AlphaFoldDB" id="A0A226EB49"/>
<dbReference type="CDD" id="cd00170">
    <property type="entry name" value="SEC14"/>
    <property type="match status" value="1"/>
</dbReference>
<dbReference type="SUPFAM" id="SSF52087">
    <property type="entry name" value="CRAL/TRIO domain"/>
    <property type="match status" value="1"/>
</dbReference>
<accession>A0A226EB49</accession>
<dbReference type="Gene3D" id="3.40.525.10">
    <property type="entry name" value="CRAL-TRIO lipid binding domain"/>
    <property type="match status" value="1"/>
</dbReference>
<evidence type="ECO:0000313" key="3">
    <source>
        <dbReference type="EMBL" id="OXA54640.1"/>
    </source>
</evidence>
<protein>
    <recommendedName>
        <fullName evidence="2">CRAL-TRIO domain-containing protein</fullName>
    </recommendedName>
</protein>
<reference evidence="3 4" key="1">
    <citation type="submission" date="2015-12" db="EMBL/GenBank/DDBJ databases">
        <title>The genome of Folsomia candida.</title>
        <authorList>
            <person name="Faddeeva A."/>
            <person name="Derks M.F."/>
            <person name="Anvar Y."/>
            <person name="Smit S."/>
            <person name="Van Straalen N."/>
            <person name="Roelofs D."/>
        </authorList>
    </citation>
    <scope>NUCLEOTIDE SEQUENCE [LARGE SCALE GENOMIC DNA]</scope>
    <source>
        <strain evidence="3 4">VU population</strain>
        <tissue evidence="3">Whole body</tissue>
    </source>
</reference>